<dbReference type="CDD" id="cd22268">
    <property type="entry name" value="DPBB_RlpA-like"/>
    <property type="match status" value="1"/>
</dbReference>
<evidence type="ECO:0000259" key="6">
    <source>
        <dbReference type="Pfam" id="PF03330"/>
    </source>
</evidence>
<accession>A0AAW9PWP7</accession>
<keyword evidence="1 3" id="KW-0456">Lyase</keyword>
<dbReference type="AlphaFoldDB" id="A0AAW9PWP7"/>
<keyword evidence="5" id="KW-0812">Transmembrane</keyword>
<dbReference type="GO" id="GO:0071555">
    <property type="term" value="P:cell wall organization"/>
    <property type="evidence" value="ECO:0007669"/>
    <property type="project" value="UniProtKB-KW"/>
</dbReference>
<proteinExistence type="inferred from homology"/>
<dbReference type="NCBIfam" id="TIGR00413">
    <property type="entry name" value="rlpA"/>
    <property type="match status" value="1"/>
</dbReference>
<dbReference type="GO" id="GO:0000270">
    <property type="term" value="P:peptidoglycan metabolic process"/>
    <property type="evidence" value="ECO:0007669"/>
    <property type="project" value="UniProtKB-UniRule"/>
</dbReference>
<keyword evidence="5" id="KW-1133">Transmembrane helix</keyword>
<comment type="caution">
    <text evidence="7">The sequence shown here is derived from an EMBL/GenBank/DDBJ whole genome shotgun (WGS) entry which is preliminary data.</text>
</comment>
<reference evidence="7" key="1">
    <citation type="submission" date="2024-01" db="EMBL/GenBank/DDBJ databases">
        <title>Bank of Algae and Cyanobacteria of the Azores (BACA) strain genomes.</title>
        <authorList>
            <person name="Luz R."/>
            <person name="Cordeiro R."/>
            <person name="Fonseca A."/>
            <person name="Goncalves V."/>
        </authorList>
    </citation>
    <scope>NUCLEOTIDE SEQUENCE</scope>
    <source>
        <strain evidence="7">BACA0141</strain>
    </source>
</reference>
<dbReference type="InterPro" id="IPR009009">
    <property type="entry name" value="RlpA-like_DPBB"/>
</dbReference>
<feature type="domain" description="RlpA-like protein double-psi beta-barrel" evidence="6">
    <location>
        <begin position="183"/>
        <end position="271"/>
    </location>
</feature>
<keyword evidence="5" id="KW-0472">Membrane</keyword>
<evidence type="ECO:0000313" key="7">
    <source>
        <dbReference type="EMBL" id="MEE3715343.1"/>
    </source>
</evidence>
<gene>
    <name evidence="3" type="primary">rlpA</name>
    <name evidence="7" type="ORF">V2H45_01130</name>
</gene>
<evidence type="ECO:0000256" key="5">
    <source>
        <dbReference type="SAM" id="Phobius"/>
    </source>
</evidence>
<dbReference type="SUPFAM" id="SSF50685">
    <property type="entry name" value="Barwin-like endoglucanases"/>
    <property type="match status" value="1"/>
</dbReference>
<dbReference type="Proteomes" id="UP001333818">
    <property type="component" value="Unassembled WGS sequence"/>
</dbReference>
<dbReference type="HAMAP" id="MF_02071">
    <property type="entry name" value="RlpA"/>
    <property type="match status" value="1"/>
</dbReference>
<sequence length="279" mass="30538">MNTFAAMWVVSIGSTFFSALYFNLNKTIAGSPSYQSVKYIDQSAVNNSVQSKGLTFAPKRSQFHTISLQATGANHWTIFVNQKPILTLSHIADAATVAARLEFLLNSSSFDPNKILPVIWNGSYIGQYDLATLFTVPMVGIANPELNLTQWVNNLRQATGAKPLTLVEAQQQMLQLTATDHSVQGEASWYGWDFHGLPTASGETFEQKGFTAAHPSLPLDTYLKVTNLRNGKSVIVRVNDRGPYVGDRILDLSHAAAIEIDSEQVGVVEISATVMQTRS</sequence>
<organism evidence="7 8">
    <name type="scientific">Tumidithrix elongata BACA0141</name>
    <dbReference type="NCBI Taxonomy" id="2716417"/>
    <lineage>
        <taxon>Bacteria</taxon>
        <taxon>Bacillati</taxon>
        <taxon>Cyanobacteriota</taxon>
        <taxon>Cyanophyceae</taxon>
        <taxon>Pseudanabaenales</taxon>
        <taxon>Pseudanabaenaceae</taxon>
        <taxon>Tumidithrix</taxon>
        <taxon>Tumidithrix elongata</taxon>
    </lineage>
</organism>
<dbReference type="EC" id="4.2.2.-" evidence="3"/>
<dbReference type="Pfam" id="PF03330">
    <property type="entry name" value="DPBB_1"/>
    <property type="match status" value="1"/>
</dbReference>
<evidence type="ECO:0000256" key="1">
    <source>
        <dbReference type="ARBA" id="ARBA00023239"/>
    </source>
</evidence>
<dbReference type="InterPro" id="IPR012997">
    <property type="entry name" value="RplA"/>
</dbReference>
<comment type="similarity">
    <text evidence="3 4">Belongs to the RlpA family.</text>
</comment>
<protein>
    <recommendedName>
        <fullName evidence="3">Probable endolytic peptidoglycan transglycosylase RlpA</fullName>
        <ecNumber evidence="3">4.2.2.-</ecNumber>
    </recommendedName>
</protein>
<dbReference type="EMBL" id="JAZBJZ010000002">
    <property type="protein sequence ID" value="MEE3715343.1"/>
    <property type="molecule type" value="Genomic_DNA"/>
</dbReference>
<dbReference type="PANTHER" id="PTHR34183:SF1">
    <property type="entry name" value="ENDOLYTIC PEPTIDOGLYCAN TRANSGLYCOSYLASE RLPA"/>
    <property type="match status" value="1"/>
</dbReference>
<comment type="function">
    <text evidence="3">Lytic transglycosylase with a strong preference for naked glycan strands that lack stem peptides.</text>
</comment>
<dbReference type="RefSeq" id="WP_330481759.1">
    <property type="nucleotide sequence ID" value="NZ_JAZBJZ010000002.1"/>
</dbReference>
<dbReference type="InterPro" id="IPR034718">
    <property type="entry name" value="RlpA"/>
</dbReference>
<name>A0AAW9PWP7_9CYAN</name>
<evidence type="ECO:0000256" key="2">
    <source>
        <dbReference type="ARBA" id="ARBA00023316"/>
    </source>
</evidence>
<evidence type="ECO:0000256" key="4">
    <source>
        <dbReference type="RuleBase" id="RU003495"/>
    </source>
</evidence>
<feature type="transmembrane region" description="Helical" evidence="5">
    <location>
        <begin position="6"/>
        <end position="24"/>
    </location>
</feature>
<dbReference type="InterPro" id="IPR036908">
    <property type="entry name" value="RlpA-like_sf"/>
</dbReference>
<evidence type="ECO:0000256" key="3">
    <source>
        <dbReference type="HAMAP-Rule" id="MF_02071"/>
    </source>
</evidence>
<evidence type="ECO:0000313" key="8">
    <source>
        <dbReference type="Proteomes" id="UP001333818"/>
    </source>
</evidence>
<keyword evidence="2 3" id="KW-0961">Cell wall biogenesis/degradation</keyword>
<dbReference type="GO" id="GO:0008932">
    <property type="term" value="F:lytic endotransglycosylase activity"/>
    <property type="evidence" value="ECO:0007669"/>
    <property type="project" value="UniProtKB-UniRule"/>
</dbReference>
<dbReference type="Gene3D" id="2.40.40.10">
    <property type="entry name" value="RlpA-like domain"/>
    <property type="match status" value="1"/>
</dbReference>
<keyword evidence="8" id="KW-1185">Reference proteome</keyword>
<dbReference type="PANTHER" id="PTHR34183">
    <property type="entry name" value="ENDOLYTIC PEPTIDOGLYCAN TRANSGLYCOSYLASE RLPA"/>
    <property type="match status" value="1"/>
</dbReference>